<evidence type="ECO:0000256" key="4">
    <source>
        <dbReference type="ARBA" id="ARBA00023136"/>
    </source>
</evidence>
<dbReference type="AlphaFoldDB" id="A0A834RAU7"/>
<evidence type="ECO:0000256" key="2">
    <source>
        <dbReference type="ARBA" id="ARBA00022692"/>
    </source>
</evidence>
<keyword evidence="4 5" id="KW-0472">Membrane</keyword>
<feature type="transmembrane region" description="Helical" evidence="5">
    <location>
        <begin position="238"/>
        <end position="264"/>
    </location>
</feature>
<comment type="similarity">
    <text evidence="5">Belongs to the SCAMP family.</text>
</comment>
<dbReference type="GO" id="GO:0015031">
    <property type="term" value="P:protein transport"/>
    <property type="evidence" value="ECO:0007669"/>
    <property type="project" value="InterPro"/>
</dbReference>
<evidence type="ECO:0000256" key="3">
    <source>
        <dbReference type="ARBA" id="ARBA00022989"/>
    </source>
</evidence>
<keyword evidence="8" id="KW-1185">Reference proteome</keyword>
<keyword evidence="3 5" id="KW-1133">Transmembrane helix</keyword>
<keyword evidence="5" id="KW-0813">Transport</keyword>
<evidence type="ECO:0000256" key="5">
    <source>
        <dbReference type="RuleBase" id="RU363122"/>
    </source>
</evidence>
<evidence type="ECO:0000313" key="8">
    <source>
        <dbReference type="Proteomes" id="UP000070412"/>
    </source>
</evidence>
<sequence length="375" mass="42008">MSTYTFENDPFADAAITAAVNGSKSNQSNENVDTFDYNPFANRTTTSANIDPFSPVTSEPAVVQASTTTPTAAILSPSNIDTKNISPITSTTTNSIISNNITAEQLRIRQEELDRKAAELAAREAELHRAQRIAGGVRENNFPPLPSFIPCNPCFYQDINVEIEINFQTIVRQVFQLWMFYVFTLLTNFIVCLFAFIEGIYASGGMLFFSLVTVIIFTPLSFICWFRPLYKAFRDDSSFNFMIFFFVFFCQLVLSAVWALGLPGSGAIGLVRTLQYFSSDVSNWFRFLCLICTIVLVLYALASIIILIKVHGIYHKSDLSIQKAQAEFTSRVMSNERVQQMASNAAQTAARQAMNQAFNQQQPPPQTNQPTGFRY</sequence>
<dbReference type="EMBL" id="WVUK01000056">
    <property type="protein sequence ID" value="KAF7493196.1"/>
    <property type="molecule type" value="Genomic_DNA"/>
</dbReference>
<evidence type="ECO:0000313" key="6">
    <source>
        <dbReference type="EMBL" id="KAF7493196.1"/>
    </source>
</evidence>
<accession>A0A834RAU7</accession>
<feature type="transmembrane region" description="Helical" evidence="5">
    <location>
        <begin position="284"/>
        <end position="308"/>
    </location>
</feature>
<dbReference type="GO" id="GO:0032588">
    <property type="term" value="C:trans-Golgi network membrane"/>
    <property type="evidence" value="ECO:0007669"/>
    <property type="project" value="TreeGrafter"/>
</dbReference>
<comment type="subcellular location">
    <subcellularLocation>
        <location evidence="1 5">Membrane</location>
        <topology evidence="1 5">Multi-pass membrane protein</topology>
    </subcellularLocation>
</comment>
<feature type="transmembrane region" description="Helical" evidence="5">
    <location>
        <begin position="207"/>
        <end position="226"/>
    </location>
</feature>
<dbReference type="Pfam" id="PF04144">
    <property type="entry name" value="SCAMP"/>
    <property type="match status" value="1"/>
</dbReference>
<feature type="transmembrane region" description="Helical" evidence="5">
    <location>
        <begin position="178"/>
        <end position="201"/>
    </location>
</feature>
<dbReference type="GO" id="GO:0055038">
    <property type="term" value="C:recycling endosome membrane"/>
    <property type="evidence" value="ECO:0007669"/>
    <property type="project" value="TreeGrafter"/>
</dbReference>
<evidence type="ECO:0000256" key="1">
    <source>
        <dbReference type="ARBA" id="ARBA00004141"/>
    </source>
</evidence>
<protein>
    <recommendedName>
        <fullName evidence="5">Secretory carrier-associated membrane protein</fullName>
        <shortName evidence="5">Secretory carrier membrane protein</shortName>
    </recommendedName>
</protein>
<dbReference type="EnsemblMetazoa" id="SSS_4437s_mrna">
    <property type="protein sequence ID" value="KAF7493196.1"/>
    <property type="gene ID" value="SSS_4437"/>
</dbReference>
<organism evidence="6">
    <name type="scientific">Sarcoptes scabiei</name>
    <name type="common">Itch mite</name>
    <name type="synonym">Acarus scabiei</name>
    <dbReference type="NCBI Taxonomy" id="52283"/>
    <lineage>
        <taxon>Eukaryota</taxon>
        <taxon>Metazoa</taxon>
        <taxon>Ecdysozoa</taxon>
        <taxon>Arthropoda</taxon>
        <taxon>Chelicerata</taxon>
        <taxon>Arachnida</taxon>
        <taxon>Acari</taxon>
        <taxon>Acariformes</taxon>
        <taxon>Sarcoptiformes</taxon>
        <taxon>Astigmata</taxon>
        <taxon>Psoroptidia</taxon>
        <taxon>Sarcoptoidea</taxon>
        <taxon>Sarcoptidae</taxon>
        <taxon>Sarcoptinae</taxon>
        <taxon>Sarcoptes</taxon>
    </lineage>
</organism>
<keyword evidence="2 5" id="KW-0812">Transmembrane</keyword>
<dbReference type="PANTHER" id="PTHR10687">
    <property type="entry name" value="SECRETORY CARRIER-ASSOCIATED MEMBRANE PROTEIN SCAMP"/>
    <property type="match status" value="1"/>
</dbReference>
<gene>
    <name evidence="6" type="ORF">SSS_4437</name>
</gene>
<proteinExistence type="inferred from homology"/>
<evidence type="ECO:0000313" key="7">
    <source>
        <dbReference type="EnsemblMetazoa" id="KAF7493196.1"/>
    </source>
</evidence>
<name>A0A834RAU7_SARSC</name>
<dbReference type="PANTHER" id="PTHR10687:SF2">
    <property type="entry name" value="SECRETORY CARRIER-ASSOCIATED MEMBRANE PROTEIN"/>
    <property type="match status" value="1"/>
</dbReference>
<dbReference type="Proteomes" id="UP000070412">
    <property type="component" value="Unassembled WGS sequence"/>
</dbReference>
<dbReference type="OrthoDB" id="242866at2759"/>
<dbReference type="InterPro" id="IPR007273">
    <property type="entry name" value="SCAMP"/>
</dbReference>
<reference evidence="7" key="3">
    <citation type="submission" date="2022-06" db="UniProtKB">
        <authorList>
            <consortium name="EnsemblMetazoa"/>
        </authorList>
    </citation>
    <scope>IDENTIFICATION</scope>
</reference>
<reference evidence="6" key="2">
    <citation type="submission" date="2020-01" db="EMBL/GenBank/DDBJ databases">
        <authorList>
            <person name="Korhonen P.K.K."/>
            <person name="Guangxu M.G."/>
            <person name="Wang T.W."/>
            <person name="Stroehlein A.J.S."/>
            <person name="Young N.D."/>
            <person name="Ang C.-S.A."/>
            <person name="Fernando D.W.F."/>
            <person name="Lu H.L."/>
            <person name="Taylor S.T."/>
            <person name="Ehtesham M.E.M."/>
            <person name="Najaraj S.H.N."/>
            <person name="Harsha G.H.G."/>
            <person name="Madugundu A.M."/>
            <person name="Renuse S.R."/>
            <person name="Holt D.H."/>
            <person name="Pandey A.P."/>
            <person name="Papenfuss A.P."/>
            <person name="Gasser R.B.G."/>
            <person name="Fischer K.F."/>
        </authorList>
    </citation>
    <scope>NUCLEOTIDE SEQUENCE</scope>
    <source>
        <strain evidence="6">SSS_KF_BRIS2020</strain>
    </source>
</reference>
<reference evidence="8" key="1">
    <citation type="journal article" date="2020" name="PLoS Negl. Trop. Dis.">
        <title>High-quality nuclear genome for Sarcoptes scabiei-A critical resource for a neglected parasite.</title>
        <authorList>
            <person name="Korhonen P.K."/>
            <person name="Gasser R.B."/>
            <person name="Ma G."/>
            <person name="Wang T."/>
            <person name="Stroehlein A.J."/>
            <person name="Young N.D."/>
            <person name="Ang C.S."/>
            <person name="Fernando D.D."/>
            <person name="Lu H.C."/>
            <person name="Taylor S."/>
            <person name="Reynolds S.L."/>
            <person name="Mofiz E."/>
            <person name="Najaraj S.H."/>
            <person name="Gowda H."/>
            <person name="Madugundu A."/>
            <person name="Renuse S."/>
            <person name="Holt D."/>
            <person name="Pandey A."/>
            <person name="Papenfuss A.T."/>
            <person name="Fischer K."/>
        </authorList>
    </citation>
    <scope>NUCLEOTIDE SEQUENCE [LARGE SCALE GENOMIC DNA]</scope>
</reference>